<feature type="transmembrane region" description="Helical" evidence="7">
    <location>
        <begin position="363"/>
        <end position="382"/>
    </location>
</feature>
<dbReference type="PANTHER" id="PTHR33362:SF2">
    <property type="entry name" value="TRAP TRANSPORTER LARGE PERMEASE PROTEIN"/>
    <property type="match status" value="1"/>
</dbReference>
<evidence type="ECO:0000313" key="10">
    <source>
        <dbReference type="Proteomes" id="UP000630142"/>
    </source>
</evidence>
<dbReference type="InterPro" id="IPR004681">
    <property type="entry name" value="TRAP_DctM"/>
</dbReference>
<keyword evidence="3 7" id="KW-0997">Cell inner membrane</keyword>
<dbReference type="PANTHER" id="PTHR33362">
    <property type="entry name" value="SIALIC ACID TRAP TRANSPORTER PERMEASE PROTEIN SIAT-RELATED"/>
    <property type="match status" value="1"/>
</dbReference>
<evidence type="ECO:0000313" key="9">
    <source>
        <dbReference type="EMBL" id="GHD22731.1"/>
    </source>
</evidence>
<keyword evidence="2" id="KW-1003">Cell membrane</keyword>
<dbReference type="AlphaFoldDB" id="A0A8J3GM70"/>
<keyword evidence="7" id="KW-0813">Transport</keyword>
<dbReference type="GO" id="GO:0022857">
    <property type="term" value="F:transmembrane transporter activity"/>
    <property type="evidence" value="ECO:0007669"/>
    <property type="project" value="UniProtKB-UniRule"/>
</dbReference>
<dbReference type="Pfam" id="PF06808">
    <property type="entry name" value="DctM"/>
    <property type="match status" value="1"/>
</dbReference>
<evidence type="ECO:0000256" key="4">
    <source>
        <dbReference type="ARBA" id="ARBA00022692"/>
    </source>
</evidence>
<feature type="transmembrane region" description="Helical" evidence="7">
    <location>
        <begin position="166"/>
        <end position="190"/>
    </location>
</feature>
<feature type="transmembrane region" description="Helical" evidence="7">
    <location>
        <begin position="266"/>
        <end position="291"/>
    </location>
</feature>
<proteinExistence type="inferred from homology"/>
<comment type="function">
    <text evidence="7">Part of the tripartite ATP-independent periplasmic (TRAP) transport system.</text>
</comment>
<comment type="caution">
    <text evidence="7">Lacks conserved residue(s) required for the propagation of feature annotation.</text>
</comment>
<reference evidence="9" key="1">
    <citation type="journal article" date="2014" name="Int. J. Syst. Evol. Microbiol.">
        <title>Complete genome sequence of Corynebacterium casei LMG S-19264T (=DSM 44701T), isolated from a smear-ripened cheese.</title>
        <authorList>
            <consortium name="US DOE Joint Genome Institute (JGI-PGF)"/>
            <person name="Walter F."/>
            <person name="Albersmeier A."/>
            <person name="Kalinowski J."/>
            <person name="Ruckert C."/>
        </authorList>
    </citation>
    <scope>NUCLEOTIDE SEQUENCE</scope>
    <source>
        <strain evidence="9">KCTC 42249</strain>
    </source>
</reference>
<dbReference type="EMBL" id="BMZQ01000005">
    <property type="protein sequence ID" value="GHD22731.1"/>
    <property type="molecule type" value="Genomic_DNA"/>
</dbReference>
<protein>
    <recommendedName>
        <fullName evidence="7">TRAP transporter large permease protein</fullName>
    </recommendedName>
</protein>
<gene>
    <name evidence="9" type="ORF">GCM10016234_37280</name>
</gene>
<organism evidence="9 10">
    <name type="scientific">Tianweitania populi</name>
    <dbReference type="NCBI Taxonomy" id="1607949"/>
    <lineage>
        <taxon>Bacteria</taxon>
        <taxon>Pseudomonadati</taxon>
        <taxon>Pseudomonadota</taxon>
        <taxon>Alphaproteobacteria</taxon>
        <taxon>Hyphomicrobiales</taxon>
        <taxon>Phyllobacteriaceae</taxon>
        <taxon>Tianweitania</taxon>
    </lineage>
</organism>
<comment type="subcellular location">
    <subcellularLocation>
        <location evidence="1 7">Cell inner membrane</location>
        <topology evidence="1 7">Multi-pass membrane protein</topology>
    </subcellularLocation>
</comment>
<evidence type="ECO:0000259" key="8">
    <source>
        <dbReference type="Pfam" id="PF06808"/>
    </source>
</evidence>
<keyword evidence="6 7" id="KW-0472">Membrane</keyword>
<comment type="caution">
    <text evidence="9">The sequence shown here is derived from an EMBL/GenBank/DDBJ whole genome shotgun (WGS) entry which is preliminary data.</text>
</comment>
<feature type="transmembrane region" description="Helical" evidence="7">
    <location>
        <begin position="235"/>
        <end position="254"/>
    </location>
</feature>
<evidence type="ECO:0000256" key="2">
    <source>
        <dbReference type="ARBA" id="ARBA00022475"/>
    </source>
</evidence>
<accession>A0A8J3GM70</accession>
<keyword evidence="5 7" id="KW-1133">Transmembrane helix</keyword>
<keyword evidence="10" id="KW-1185">Reference proteome</keyword>
<feature type="transmembrane region" description="Helical" evidence="7">
    <location>
        <begin position="6"/>
        <end position="32"/>
    </location>
</feature>
<feature type="transmembrane region" description="Helical" evidence="7">
    <location>
        <begin position="311"/>
        <end position="328"/>
    </location>
</feature>
<dbReference type="RefSeq" id="WP_189506944.1">
    <property type="nucleotide sequence ID" value="NZ_BMZQ01000005.1"/>
</dbReference>
<reference evidence="9" key="2">
    <citation type="submission" date="2020-09" db="EMBL/GenBank/DDBJ databases">
        <authorList>
            <person name="Sun Q."/>
            <person name="Kim S."/>
        </authorList>
    </citation>
    <scope>NUCLEOTIDE SEQUENCE</scope>
    <source>
        <strain evidence="9">KCTC 42249</strain>
    </source>
</reference>
<feature type="transmembrane region" description="Helical" evidence="7">
    <location>
        <begin position="134"/>
        <end position="160"/>
    </location>
</feature>
<dbReference type="GO" id="GO:0005886">
    <property type="term" value="C:plasma membrane"/>
    <property type="evidence" value="ECO:0007669"/>
    <property type="project" value="UniProtKB-SubCell"/>
</dbReference>
<feature type="transmembrane region" description="Helical" evidence="7">
    <location>
        <begin position="92"/>
        <end position="122"/>
    </location>
</feature>
<keyword evidence="4 7" id="KW-0812">Transmembrane</keyword>
<feature type="transmembrane region" description="Helical" evidence="7">
    <location>
        <begin position="53"/>
        <end position="72"/>
    </location>
</feature>
<evidence type="ECO:0000256" key="6">
    <source>
        <dbReference type="ARBA" id="ARBA00023136"/>
    </source>
</evidence>
<dbReference type="Proteomes" id="UP000630142">
    <property type="component" value="Unassembled WGS sequence"/>
</dbReference>
<feature type="domain" description="TRAP C4-dicarboxylate transport system permease DctM subunit" evidence="8">
    <location>
        <begin position="5"/>
        <end position="413"/>
    </location>
</feature>
<evidence type="ECO:0000256" key="1">
    <source>
        <dbReference type="ARBA" id="ARBA00004429"/>
    </source>
</evidence>
<sequence length="426" mass="44760">MIAFLGIFAVFLVIGIPISLALGAGGLLYLYLTGNGMLVMALPQRMLQGVDQFVLLTIPLFLLAGNLMNLGGLSGRMIGFANALVGHFRGGLSLVTVLASTLFAGISGSAIAQASAIGSFMIPAMAKQGIPASYGAALVAISAVIDPLIPPSITMIIFGVLSGASIGQLFIAGIVPGLLLGLGLLGYAWFKAWRHDYPRMPKVPWKERGPLLMQAIPALMLPLIIVGGVKTGIFTVTESAAVAVAYALLVGLLHRELSWDKIWQSLVSTAIATSGLLFILAMASIVAFALTIEQVPTKFADLLLGVSDNKLVILLMVNIMLLILGKFLEPISVMIVTMPILLKVADVIDMDLVQFGVMVTLNVVIGMVTPPVGVCLFVVCAISGQSLGAVSREVVPMFFICIALLAAIALIPAVTLWLPNFMTPLP</sequence>
<dbReference type="NCBIfam" id="TIGR00786">
    <property type="entry name" value="dctM"/>
    <property type="match status" value="1"/>
</dbReference>
<evidence type="ECO:0000256" key="3">
    <source>
        <dbReference type="ARBA" id="ARBA00022519"/>
    </source>
</evidence>
<comment type="similarity">
    <text evidence="7">Belongs to the TRAP transporter large permease family.</text>
</comment>
<dbReference type="PIRSF" id="PIRSF006066">
    <property type="entry name" value="HI0050"/>
    <property type="match status" value="1"/>
</dbReference>
<evidence type="ECO:0000256" key="7">
    <source>
        <dbReference type="RuleBase" id="RU369079"/>
    </source>
</evidence>
<evidence type="ECO:0000256" key="5">
    <source>
        <dbReference type="ARBA" id="ARBA00022989"/>
    </source>
</evidence>
<comment type="subunit">
    <text evidence="7">The complex comprises the extracytoplasmic solute receptor protein and the two transmembrane proteins.</text>
</comment>
<name>A0A8J3GM70_9HYPH</name>
<feature type="transmembrane region" description="Helical" evidence="7">
    <location>
        <begin position="394"/>
        <end position="418"/>
    </location>
</feature>
<dbReference type="InterPro" id="IPR010656">
    <property type="entry name" value="DctM"/>
</dbReference>